<sequence length="112" mass="12914">MVWRWAVSRIVFFSLFLFELSPSPVPEALHHGGLGPDHGQEGGRWNVPPQILTMPGAENLEIRRWEGSPKAWAFDAGKTRRNRLRAPWENDFCFRSVVHPRTQTKNAIIEPR</sequence>
<feature type="signal peptide" evidence="1">
    <location>
        <begin position="1"/>
        <end position="22"/>
    </location>
</feature>
<feature type="chain" id="PRO_5042462418" description="Secreted protein" evidence="1">
    <location>
        <begin position="23"/>
        <end position="112"/>
    </location>
</feature>
<dbReference type="GeneID" id="85460007"/>
<keyword evidence="3" id="KW-1185">Reference proteome</keyword>
<comment type="caution">
    <text evidence="2">The sequence shown here is derived from an EMBL/GenBank/DDBJ whole genome shotgun (WGS) entry which is preliminary data.</text>
</comment>
<dbReference type="Proteomes" id="UP001224890">
    <property type="component" value="Unassembled WGS sequence"/>
</dbReference>
<proteinExistence type="predicted"/>
<dbReference type="EMBL" id="JAHMHR010000035">
    <property type="protein sequence ID" value="KAK1672783.1"/>
    <property type="molecule type" value="Genomic_DNA"/>
</dbReference>
<dbReference type="AlphaFoldDB" id="A0AAJ0AF69"/>
<protein>
    <recommendedName>
        <fullName evidence="4">Secreted protein</fullName>
    </recommendedName>
</protein>
<accession>A0AAJ0AF69</accession>
<dbReference type="RefSeq" id="XP_060426786.1">
    <property type="nucleotide sequence ID" value="XM_060575481.1"/>
</dbReference>
<evidence type="ECO:0000256" key="1">
    <source>
        <dbReference type="SAM" id="SignalP"/>
    </source>
</evidence>
<keyword evidence="1" id="KW-0732">Signal</keyword>
<reference evidence="2" key="1">
    <citation type="submission" date="2021-06" db="EMBL/GenBank/DDBJ databases">
        <title>Comparative genomics, transcriptomics and evolutionary studies reveal genomic signatures of adaptation to plant cell wall in hemibiotrophic fungi.</title>
        <authorList>
            <consortium name="DOE Joint Genome Institute"/>
            <person name="Baroncelli R."/>
            <person name="Diaz J.F."/>
            <person name="Benocci T."/>
            <person name="Peng M."/>
            <person name="Battaglia E."/>
            <person name="Haridas S."/>
            <person name="Andreopoulos W."/>
            <person name="Labutti K."/>
            <person name="Pangilinan J."/>
            <person name="Floch G.L."/>
            <person name="Makela M.R."/>
            <person name="Henrissat B."/>
            <person name="Grigoriev I.V."/>
            <person name="Crouch J.A."/>
            <person name="De Vries R.P."/>
            <person name="Sukno S.A."/>
            <person name="Thon M.R."/>
        </authorList>
    </citation>
    <scope>NUCLEOTIDE SEQUENCE</scope>
    <source>
        <strain evidence="2">CBS 193.32</strain>
    </source>
</reference>
<name>A0AAJ0AF69_9PEZI</name>
<evidence type="ECO:0000313" key="2">
    <source>
        <dbReference type="EMBL" id="KAK1672783.1"/>
    </source>
</evidence>
<evidence type="ECO:0000313" key="3">
    <source>
        <dbReference type="Proteomes" id="UP001224890"/>
    </source>
</evidence>
<organism evidence="2 3">
    <name type="scientific">Colletotrichum godetiae</name>
    <dbReference type="NCBI Taxonomy" id="1209918"/>
    <lineage>
        <taxon>Eukaryota</taxon>
        <taxon>Fungi</taxon>
        <taxon>Dikarya</taxon>
        <taxon>Ascomycota</taxon>
        <taxon>Pezizomycotina</taxon>
        <taxon>Sordariomycetes</taxon>
        <taxon>Hypocreomycetidae</taxon>
        <taxon>Glomerellales</taxon>
        <taxon>Glomerellaceae</taxon>
        <taxon>Colletotrichum</taxon>
        <taxon>Colletotrichum acutatum species complex</taxon>
    </lineage>
</organism>
<gene>
    <name evidence="2" type="ORF">BDP55DRAFT_671772</name>
</gene>
<evidence type="ECO:0008006" key="4">
    <source>
        <dbReference type="Google" id="ProtNLM"/>
    </source>
</evidence>